<sequence>MSNTMKALILTQHGDLDRLKVVDDHPRPTPQPGHVVIRVGASSFNYHDVFTVRGMPGITVPLPVVPGLDLAGAVSAVGDGVEGWRIGDRVLVNPLKPSVGLMGEMIDGGMAEYALADAAQLIALPDNVSFAQAAALPVAYGTAHRMLITHNTIKAGDRVLILGASGGVGSACVVLAKRLGAEVIACAGSTQKADALRALGADHVINYRETDFSKWAIATYGKPQRRTYEGGVDVVINFTGGDTWRPSLRCLKRGGTLLVCGATAGYDPQEDLRYVWSFELTIKGSNSFYTDNLSALLKMVAQGEIDPLIDRVLPLEQAGEGLRLIRDREVLGKVIVTP</sequence>
<protein>
    <submittedName>
        <fullName evidence="3">Zinc-binding dehydrogenase</fullName>
    </submittedName>
</protein>
<dbReference type="PANTHER" id="PTHR44154:SF1">
    <property type="entry name" value="QUINONE OXIDOREDUCTASE"/>
    <property type="match status" value="1"/>
</dbReference>
<organism evidence="3 4">
    <name type="scientific">Brenneria izadpanahii</name>
    <dbReference type="NCBI Taxonomy" id="2722756"/>
    <lineage>
        <taxon>Bacteria</taxon>
        <taxon>Pseudomonadati</taxon>
        <taxon>Pseudomonadota</taxon>
        <taxon>Gammaproteobacteria</taxon>
        <taxon>Enterobacterales</taxon>
        <taxon>Pectobacteriaceae</taxon>
        <taxon>Brenneria</taxon>
    </lineage>
</organism>
<reference evidence="3 4" key="1">
    <citation type="submission" date="2020-03" db="EMBL/GenBank/DDBJ databases">
        <authorList>
            <person name="Bakhshi Ganjeh M."/>
        </authorList>
    </citation>
    <scope>NUCLEOTIDE SEQUENCE [LARGE SCALE GENOMIC DNA]</scope>
    <source>
        <strain evidence="4">Iran 50</strain>
    </source>
</reference>
<dbReference type="EMBL" id="CP050854">
    <property type="protein sequence ID" value="QTF08937.1"/>
    <property type="molecule type" value="Genomic_DNA"/>
</dbReference>
<dbReference type="InterPro" id="IPR020843">
    <property type="entry name" value="ER"/>
</dbReference>
<feature type="domain" description="Enoyl reductase (ER)" evidence="2">
    <location>
        <begin position="14"/>
        <end position="336"/>
    </location>
</feature>
<dbReference type="InterPro" id="IPR013154">
    <property type="entry name" value="ADH-like_N"/>
</dbReference>
<dbReference type="InterPro" id="IPR011032">
    <property type="entry name" value="GroES-like_sf"/>
</dbReference>
<keyword evidence="1" id="KW-0521">NADP</keyword>
<dbReference type="PANTHER" id="PTHR44154">
    <property type="entry name" value="QUINONE OXIDOREDUCTASE"/>
    <property type="match status" value="1"/>
</dbReference>
<dbReference type="Gene3D" id="3.90.180.10">
    <property type="entry name" value="Medium-chain alcohol dehydrogenases, catalytic domain"/>
    <property type="match status" value="1"/>
</dbReference>
<dbReference type="SUPFAM" id="SSF50129">
    <property type="entry name" value="GroES-like"/>
    <property type="match status" value="1"/>
</dbReference>
<name>A0ABX7UWI7_9GAMM</name>
<dbReference type="Proteomes" id="UP000671960">
    <property type="component" value="Chromosome"/>
</dbReference>
<gene>
    <name evidence="3" type="ORF">HC231_14230</name>
</gene>
<dbReference type="Pfam" id="PF08240">
    <property type="entry name" value="ADH_N"/>
    <property type="match status" value="1"/>
</dbReference>
<keyword evidence="4" id="KW-1185">Reference proteome</keyword>
<proteinExistence type="predicted"/>
<dbReference type="InterPro" id="IPR036291">
    <property type="entry name" value="NAD(P)-bd_dom_sf"/>
</dbReference>
<evidence type="ECO:0000313" key="4">
    <source>
        <dbReference type="Proteomes" id="UP000671960"/>
    </source>
</evidence>
<dbReference type="InterPro" id="IPR051603">
    <property type="entry name" value="Zinc-ADH_QOR/CCCR"/>
</dbReference>
<dbReference type="SUPFAM" id="SSF51735">
    <property type="entry name" value="NAD(P)-binding Rossmann-fold domains"/>
    <property type="match status" value="1"/>
</dbReference>
<accession>A0ABX7UWI7</accession>
<dbReference type="InterPro" id="IPR013149">
    <property type="entry name" value="ADH-like_C"/>
</dbReference>
<evidence type="ECO:0000256" key="1">
    <source>
        <dbReference type="ARBA" id="ARBA00022857"/>
    </source>
</evidence>
<dbReference type="SMART" id="SM00829">
    <property type="entry name" value="PKS_ER"/>
    <property type="match status" value="1"/>
</dbReference>
<evidence type="ECO:0000259" key="2">
    <source>
        <dbReference type="SMART" id="SM00829"/>
    </source>
</evidence>
<evidence type="ECO:0000313" key="3">
    <source>
        <dbReference type="EMBL" id="QTF08937.1"/>
    </source>
</evidence>
<dbReference type="Pfam" id="PF00107">
    <property type="entry name" value="ADH_zinc_N"/>
    <property type="match status" value="1"/>
</dbReference>